<protein>
    <submittedName>
        <fullName evidence="2">FRG domain-containing protein</fullName>
    </submittedName>
</protein>
<dbReference type="InterPro" id="IPR014966">
    <property type="entry name" value="FRG-dom"/>
</dbReference>
<accession>A0A4R2CYH2</accession>
<dbReference type="RefSeq" id="WP_133033772.1">
    <property type="nucleotide sequence ID" value="NZ_BAABEI010000012.1"/>
</dbReference>
<reference evidence="2 3" key="1">
    <citation type="submission" date="2019-03" db="EMBL/GenBank/DDBJ databases">
        <title>Genomic Encyclopedia of Type Strains, Phase IV (KMG-IV): sequencing the most valuable type-strain genomes for metagenomic binning, comparative biology and taxonomic classification.</title>
        <authorList>
            <person name="Goeker M."/>
        </authorList>
    </citation>
    <scope>NUCLEOTIDE SEQUENCE [LARGE SCALE GENOMIC DNA]</scope>
    <source>
        <strain evidence="2 3">DSM 18401</strain>
    </source>
</reference>
<name>A0A4R2CYH2_SHIGR</name>
<evidence type="ECO:0000313" key="2">
    <source>
        <dbReference type="EMBL" id="TCN46343.1"/>
    </source>
</evidence>
<dbReference type="SMART" id="SM00901">
    <property type="entry name" value="FRG"/>
    <property type="match status" value="1"/>
</dbReference>
<comment type="caution">
    <text evidence="2">The sequence shown here is derived from an EMBL/GenBank/DDBJ whole genome shotgun (WGS) entry which is preliminary data.</text>
</comment>
<evidence type="ECO:0000313" key="3">
    <source>
        <dbReference type="Proteomes" id="UP000295351"/>
    </source>
</evidence>
<dbReference type="EMBL" id="SLVX01000004">
    <property type="protein sequence ID" value="TCN46343.1"/>
    <property type="molecule type" value="Genomic_DNA"/>
</dbReference>
<dbReference type="Proteomes" id="UP000295351">
    <property type="component" value="Unassembled WGS sequence"/>
</dbReference>
<organism evidence="2 3">
    <name type="scientific">Shinella granuli</name>
    <dbReference type="NCBI Taxonomy" id="323621"/>
    <lineage>
        <taxon>Bacteria</taxon>
        <taxon>Pseudomonadati</taxon>
        <taxon>Pseudomonadota</taxon>
        <taxon>Alphaproteobacteria</taxon>
        <taxon>Hyphomicrobiales</taxon>
        <taxon>Rhizobiaceae</taxon>
        <taxon>Shinella</taxon>
    </lineage>
</organism>
<gene>
    <name evidence="2" type="ORF">EV665_10414</name>
</gene>
<proteinExistence type="predicted"/>
<dbReference type="AlphaFoldDB" id="A0A4R2CYH2"/>
<feature type="domain" description="FRG" evidence="1">
    <location>
        <begin position="32"/>
        <end position="147"/>
    </location>
</feature>
<sequence>MNSSTEYFCDVSRVQWDKFGKTLNDIFTDGLSAGRFIFRGQPKASWGLESSFDRLVSRELGIKDRKQLYNSYMLDLADTLNTGGYVSFPKASATDAESLIPYEILAQHHGAPTRLLDWTTSPYVAAFFAFQNVPNLRSNEKLQPVVWALDTQILEDFVGVEDCQLLKKPPVSVERLSAQMGCFSRNSSSFSDLLELIELSVSRNKRTSKPHVLWKISLRNSDRMAAYIDLQLMGITLSRLFPDVEGVIRSFRSNIEKIILK</sequence>
<dbReference type="Pfam" id="PF08867">
    <property type="entry name" value="FRG"/>
    <property type="match status" value="1"/>
</dbReference>
<evidence type="ECO:0000259" key="1">
    <source>
        <dbReference type="SMART" id="SM00901"/>
    </source>
</evidence>
<keyword evidence="3" id="KW-1185">Reference proteome</keyword>